<reference evidence="20 21" key="2">
    <citation type="submission" date="2019-01" db="EMBL/GenBank/DDBJ databases">
        <title>Comparative genomic analysis of Brevibacterium aurantiacum sheds light on its evolution and its adaptation to smear-ripened cheeses.</title>
        <authorList>
            <person name="Moineau S."/>
        </authorList>
    </citation>
    <scope>NUCLEOTIDE SEQUENCE [LARGE SCALE GENOMIC DNA]</scope>
    <source>
        <strain evidence="20 21">SMQ-1417</strain>
    </source>
</reference>
<dbReference type="GO" id="GO:0009380">
    <property type="term" value="C:excinuclease repair complex"/>
    <property type="evidence" value="ECO:0007669"/>
    <property type="project" value="InterPro"/>
</dbReference>
<dbReference type="EMBL" id="CP025330">
    <property type="protein sequence ID" value="AZT93667.1"/>
    <property type="molecule type" value="Genomic_DNA"/>
</dbReference>
<dbReference type="CDD" id="cd17916">
    <property type="entry name" value="DEXHc_UvrB"/>
    <property type="match status" value="1"/>
</dbReference>
<feature type="domain" description="UVR" evidence="17">
    <location>
        <begin position="665"/>
        <end position="700"/>
    </location>
</feature>
<keyword evidence="3 13" id="KW-0963">Cytoplasm</keyword>
<keyword evidence="8 13" id="KW-0267">Excision nuclease</keyword>
<dbReference type="Pfam" id="PF12344">
    <property type="entry name" value="UvrB"/>
    <property type="match status" value="1"/>
</dbReference>
<dbReference type="InterPro" id="IPR001943">
    <property type="entry name" value="UVR_dom"/>
</dbReference>
<dbReference type="Gene3D" id="3.40.50.300">
    <property type="entry name" value="P-loop containing nucleotide triphosphate hydrolases"/>
    <property type="match status" value="3"/>
</dbReference>
<dbReference type="PROSITE" id="PS50151">
    <property type="entry name" value="UVR"/>
    <property type="match status" value="1"/>
</dbReference>
<dbReference type="PROSITE" id="PS51192">
    <property type="entry name" value="HELICASE_ATP_BIND_1"/>
    <property type="match status" value="1"/>
</dbReference>
<evidence type="ECO:0000256" key="13">
    <source>
        <dbReference type="HAMAP-Rule" id="MF_00204"/>
    </source>
</evidence>
<dbReference type="PROSITE" id="PS51194">
    <property type="entry name" value="HELICASE_CTER"/>
    <property type="match status" value="1"/>
</dbReference>
<comment type="similarity">
    <text evidence="2 13 14">Belongs to the UvrB family.</text>
</comment>
<keyword evidence="9 13" id="KW-0234">DNA repair</keyword>
<dbReference type="GO" id="GO:0009432">
    <property type="term" value="P:SOS response"/>
    <property type="evidence" value="ECO:0007669"/>
    <property type="project" value="UniProtKB-UniRule"/>
</dbReference>
<evidence type="ECO:0000256" key="3">
    <source>
        <dbReference type="ARBA" id="ARBA00022490"/>
    </source>
</evidence>
<dbReference type="InterPro" id="IPR027417">
    <property type="entry name" value="P-loop_NTPase"/>
</dbReference>
<name>A0A3Q9NRP3_BREAU</name>
<evidence type="ECO:0000256" key="16">
    <source>
        <dbReference type="SAM" id="MobiDB-lite"/>
    </source>
</evidence>
<dbReference type="Pfam" id="PF00271">
    <property type="entry name" value="Helicase_C"/>
    <property type="match status" value="1"/>
</dbReference>
<evidence type="ECO:0000259" key="17">
    <source>
        <dbReference type="PROSITE" id="PS50151"/>
    </source>
</evidence>
<evidence type="ECO:0000259" key="19">
    <source>
        <dbReference type="PROSITE" id="PS51194"/>
    </source>
</evidence>
<dbReference type="Gene3D" id="4.10.860.10">
    <property type="entry name" value="UVR domain"/>
    <property type="match status" value="1"/>
</dbReference>
<dbReference type="AlphaFoldDB" id="A0A3Q9NRP3"/>
<reference evidence="20 21" key="1">
    <citation type="submission" date="2017-12" db="EMBL/GenBank/DDBJ databases">
        <authorList>
            <person name="Levesque S."/>
        </authorList>
    </citation>
    <scope>NUCLEOTIDE SEQUENCE [LARGE SCALE GENOMIC DNA]</scope>
    <source>
        <strain evidence="20 21">SMQ-1417</strain>
    </source>
</reference>
<evidence type="ECO:0000256" key="4">
    <source>
        <dbReference type="ARBA" id="ARBA00022741"/>
    </source>
</evidence>
<dbReference type="GO" id="GO:0016887">
    <property type="term" value="F:ATP hydrolysis activity"/>
    <property type="evidence" value="ECO:0007669"/>
    <property type="project" value="InterPro"/>
</dbReference>
<evidence type="ECO:0000256" key="5">
    <source>
        <dbReference type="ARBA" id="ARBA00022763"/>
    </source>
</evidence>
<dbReference type="PANTHER" id="PTHR24029">
    <property type="entry name" value="UVRABC SYSTEM PROTEIN B"/>
    <property type="match status" value="1"/>
</dbReference>
<dbReference type="Pfam" id="PF04851">
    <property type="entry name" value="ResIII"/>
    <property type="match status" value="1"/>
</dbReference>
<dbReference type="GO" id="GO:0005737">
    <property type="term" value="C:cytoplasm"/>
    <property type="evidence" value="ECO:0007669"/>
    <property type="project" value="UniProtKB-SubCell"/>
</dbReference>
<sequence length="710" mass="80368">MSSERPLPAIGHRPDVTRTVAPFEVVSEYSPSGDQPTAITEISERLDQGERDIVLLGATGTGKSATTAWLIEQVQRPTLIMAPNKTLAAQLANEFRQLLPNNAVEYFVSYYDYYQPEAYVPQTDTFIEKDSSVNDEVERLRHSATNSLLTRRDVVVVSTVSCIYGLGTPEEYVDRMVTLQRGEQCDRDELLKRFVSMQYARNDMAFTRGTFRVRGDTVEIIPQYEELALRIEFFGDVIESLQTLHPLTGEIVREEETIHVFPASHYVAGENRMGRAVSEIEDELQKRLSEFESQNKLLEAQRLKMRTTYDLEMMESMGFTSGIENYSRHIDGRPAGSAPNCLLDYFPEDFLLVVDESHVTVPQIGGMYEGDMSRKRTLVEHGFRLPSAMDNRPLKFDEFRERIGQAVYLSATPGNFELGNANGYVQQIIRPTGLVDPEIVVKPTKGQIDDLLDEIRTRVDAQERVLVTTLTKKMAEDLTDYLLEHDVRVQYLHSDVDTLRRVELLTELRAGEFDVLVGINLLREGLDLPEVSLVAILDADKEGFLRSATSLIQTIGRAARNINGQVHMYADTITRSMREAIDETDRRREIQVAHNKEHGIDPMPLVKKIADITERLQREDADTRELLTEFDYGKGKRGYNSTLTDEQRQAAGKSGSLRPPAADLTELIESLTSQMHTAAAELQFELAARLRDELSDLKQELRQMKQAGHA</sequence>
<keyword evidence="4 13" id="KW-0547">Nucleotide-binding</keyword>
<dbReference type="SMART" id="SM00487">
    <property type="entry name" value="DEXDc"/>
    <property type="match status" value="1"/>
</dbReference>
<dbReference type="HAMAP" id="MF_00204">
    <property type="entry name" value="UvrB"/>
    <property type="match status" value="1"/>
</dbReference>
<gene>
    <name evidence="13" type="primary">uvrB</name>
    <name evidence="20" type="ORF">CXR23_11380</name>
</gene>
<comment type="subunit">
    <text evidence="11 13 14">Forms a heterotetramer with UvrA during the search for lesions. Interacts with UvrC in an incision complex.</text>
</comment>
<feature type="coiled-coil region" evidence="15">
    <location>
        <begin position="661"/>
        <end position="707"/>
    </location>
</feature>
<evidence type="ECO:0000256" key="7">
    <source>
        <dbReference type="ARBA" id="ARBA00022840"/>
    </source>
</evidence>
<dbReference type="NCBIfam" id="NF003673">
    <property type="entry name" value="PRK05298.1"/>
    <property type="match status" value="1"/>
</dbReference>
<dbReference type="InterPro" id="IPR004807">
    <property type="entry name" value="UvrB"/>
</dbReference>
<evidence type="ECO:0000256" key="6">
    <source>
        <dbReference type="ARBA" id="ARBA00022769"/>
    </source>
</evidence>
<dbReference type="InterPro" id="IPR014001">
    <property type="entry name" value="Helicase_ATP-bd"/>
</dbReference>
<feature type="domain" description="Helicase C-terminal" evidence="19">
    <location>
        <begin position="447"/>
        <end position="613"/>
    </location>
</feature>
<dbReference type="CDD" id="cd18790">
    <property type="entry name" value="SF2_C_UvrB"/>
    <property type="match status" value="1"/>
</dbReference>
<evidence type="ECO:0000256" key="11">
    <source>
        <dbReference type="ARBA" id="ARBA00026033"/>
    </source>
</evidence>
<dbReference type="SUPFAM" id="SSF52540">
    <property type="entry name" value="P-loop containing nucleoside triphosphate hydrolases"/>
    <property type="match status" value="2"/>
</dbReference>
<dbReference type="GO" id="GO:0003677">
    <property type="term" value="F:DNA binding"/>
    <property type="evidence" value="ECO:0007669"/>
    <property type="project" value="UniProtKB-UniRule"/>
</dbReference>
<evidence type="ECO:0000256" key="8">
    <source>
        <dbReference type="ARBA" id="ARBA00022881"/>
    </source>
</evidence>
<evidence type="ECO:0000256" key="9">
    <source>
        <dbReference type="ARBA" id="ARBA00023204"/>
    </source>
</evidence>
<comment type="subcellular location">
    <subcellularLocation>
        <location evidence="1 13 14">Cytoplasm</location>
    </subcellularLocation>
</comment>
<feature type="domain" description="Helicase ATP-binding" evidence="18">
    <location>
        <begin position="44"/>
        <end position="179"/>
    </location>
</feature>
<keyword evidence="10 13" id="KW-0742">SOS response</keyword>
<feature type="binding site" evidence="13">
    <location>
        <begin position="57"/>
        <end position="64"/>
    </location>
    <ligand>
        <name>ATP</name>
        <dbReference type="ChEBI" id="CHEBI:30616"/>
    </ligand>
</feature>
<evidence type="ECO:0000313" key="20">
    <source>
        <dbReference type="EMBL" id="AZT93667.1"/>
    </source>
</evidence>
<dbReference type="GO" id="GO:0006289">
    <property type="term" value="P:nucleotide-excision repair"/>
    <property type="evidence" value="ECO:0007669"/>
    <property type="project" value="UniProtKB-UniRule"/>
</dbReference>
<dbReference type="NCBIfam" id="TIGR00631">
    <property type="entry name" value="uvrb"/>
    <property type="match status" value="1"/>
</dbReference>
<dbReference type="InterPro" id="IPR036876">
    <property type="entry name" value="UVR_dom_sf"/>
</dbReference>
<evidence type="ECO:0000256" key="15">
    <source>
        <dbReference type="SAM" id="Coils"/>
    </source>
</evidence>
<dbReference type="Proteomes" id="UP000283000">
    <property type="component" value="Chromosome"/>
</dbReference>
<dbReference type="GO" id="GO:0005524">
    <property type="term" value="F:ATP binding"/>
    <property type="evidence" value="ECO:0007669"/>
    <property type="project" value="UniProtKB-UniRule"/>
</dbReference>
<protein>
    <recommendedName>
        <fullName evidence="12 13">UvrABC system protein B</fullName>
        <shortName evidence="13">Protein UvrB</shortName>
    </recommendedName>
    <alternativeName>
        <fullName evidence="13">Excinuclease ABC subunit B</fullName>
    </alternativeName>
</protein>
<dbReference type="PANTHER" id="PTHR24029:SF0">
    <property type="entry name" value="UVRABC SYSTEM PROTEIN B"/>
    <property type="match status" value="1"/>
</dbReference>
<feature type="short sequence motif" description="Beta-hairpin" evidence="13">
    <location>
        <begin position="110"/>
        <end position="133"/>
    </location>
</feature>
<dbReference type="InterPro" id="IPR024759">
    <property type="entry name" value="UvrB_YAD/RRR_dom"/>
</dbReference>
<dbReference type="Pfam" id="PF17757">
    <property type="entry name" value="UvrB_inter"/>
    <property type="match status" value="1"/>
</dbReference>
<comment type="domain">
    <text evidence="13">The beta-hairpin motif is involved in DNA binding.</text>
</comment>
<dbReference type="SUPFAM" id="SSF46600">
    <property type="entry name" value="C-terminal UvrC-binding domain of UvrB"/>
    <property type="match status" value="1"/>
</dbReference>
<dbReference type="GO" id="GO:0009381">
    <property type="term" value="F:excinuclease ABC activity"/>
    <property type="evidence" value="ECO:0007669"/>
    <property type="project" value="UniProtKB-UniRule"/>
</dbReference>
<comment type="function">
    <text evidence="13">The UvrABC repair system catalyzes the recognition and processing of DNA lesions. A damage recognition complex composed of 2 UvrA and 2 UvrB subunits scans DNA for abnormalities. Upon binding of the UvrA(2)B(2) complex to a putative damaged site, the DNA wraps around one UvrB monomer. DNA wrap is dependent on ATP binding by UvrB and probably causes local melting of the DNA helix, facilitating insertion of UvrB beta-hairpin between the DNA strands. Then UvrB probes one DNA strand for the presence of a lesion. If a lesion is found the UvrA subunits dissociate and the UvrB-DNA preincision complex is formed. This complex is subsequently bound by UvrC and the second UvrB is released. If no lesion is found, the DNA wraps around the other UvrB subunit that will check the other stand for damage.</text>
</comment>
<evidence type="ECO:0000256" key="10">
    <source>
        <dbReference type="ARBA" id="ARBA00023236"/>
    </source>
</evidence>
<dbReference type="InterPro" id="IPR001650">
    <property type="entry name" value="Helicase_C-like"/>
</dbReference>
<evidence type="ECO:0000256" key="1">
    <source>
        <dbReference type="ARBA" id="ARBA00004496"/>
    </source>
</evidence>
<keyword evidence="5 13" id="KW-0227">DNA damage</keyword>
<evidence type="ECO:0000259" key="18">
    <source>
        <dbReference type="PROSITE" id="PS51192"/>
    </source>
</evidence>
<dbReference type="InterPro" id="IPR006935">
    <property type="entry name" value="Helicase/UvrB_N"/>
</dbReference>
<dbReference type="Pfam" id="PF02151">
    <property type="entry name" value="UVR"/>
    <property type="match status" value="1"/>
</dbReference>
<dbReference type="RefSeq" id="WP_009881383.1">
    <property type="nucleotide sequence ID" value="NZ_AAGP01000001.1"/>
</dbReference>
<organism evidence="20 21">
    <name type="scientific">Brevibacterium aurantiacum</name>
    <dbReference type="NCBI Taxonomy" id="273384"/>
    <lineage>
        <taxon>Bacteria</taxon>
        <taxon>Bacillati</taxon>
        <taxon>Actinomycetota</taxon>
        <taxon>Actinomycetes</taxon>
        <taxon>Micrococcales</taxon>
        <taxon>Brevibacteriaceae</taxon>
        <taxon>Brevibacterium</taxon>
    </lineage>
</organism>
<evidence type="ECO:0000313" key="21">
    <source>
        <dbReference type="Proteomes" id="UP000283000"/>
    </source>
</evidence>
<dbReference type="SMART" id="SM00490">
    <property type="entry name" value="HELICc"/>
    <property type="match status" value="1"/>
</dbReference>
<keyword evidence="7 13" id="KW-0067">ATP-binding</keyword>
<evidence type="ECO:0000256" key="14">
    <source>
        <dbReference type="RuleBase" id="RU003587"/>
    </source>
</evidence>
<proteinExistence type="inferred from homology"/>
<evidence type="ECO:0000256" key="2">
    <source>
        <dbReference type="ARBA" id="ARBA00008533"/>
    </source>
</evidence>
<dbReference type="InterPro" id="IPR041471">
    <property type="entry name" value="UvrB_inter"/>
</dbReference>
<accession>A0A3Q9NRP3</accession>
<keyword evidence="15" id="KW-0175">Coiled coil</keyword>
<dbReference type="FunFam" id="4.10.860.10:FF:000009">
    <property type="entry name" value="UvrABC system protein B"/>
    <property type="match status" value="1"/>
</dbReference>
<keyword evidence="6 13" id="KW-0228">DNA excision</keyword>
<evidence type="ECO:0000256" key="12">
    <source>
        <dbReference type="ARBA" id="ARBA00029504"/>
    </source>
</evidence>
<feature type="region of interest" description="Disordered" evidence="16">
    <location>
        <begin position="637"/>
        <end position="660"/>
    </location>
</feature>